<gene>
    <name evidence="2" type="ORF">QE152_g5321</name>
</gene>
<proteinExistence type="predicted"/>
<evidence type="ECO:0000256" key="1">
    <source>
        <dbReference type="SAM" id="Phobius"/>
    </source>
</evidence>
<feature type="transmembrane region" description="Helical" evidence="1">
    <location>
        <begin position="26"/>
        <end position="44"/>
    </location>
</feature>
<organism evidence="2 3">
    <name type="scientific">Popillia japonica</name>
    <name type="common">Japanese beetle</name>
    <dbReference type="NCBI Taxonomy" id="7064"/>
    <lineage>
        <taxon>Eukaryota</taxon>
        <taxon>Metazoa</taxon>
        <taxon>Ecdysozoa</taxon>
        <taxon>Arthropoda</taxon>
        <taxon>Hexapoda</taxon>
        <taxon>Insecta</taxon>
        <taxon>Pterygota</taxon>
        <taxon>Neoptera</taxon>
        <taxon>Endopterygota</taxon>
        <taxon>Coleoptera</taxon>
        <taxon>Polyphaga</taxon>
        <taxon>Scarabaeiformia</taxon>
        <taxon>Scarabaeidae</taxon>
        <taxon>Rutelinae</taxon>
        <taxon>Popillia</taxon>
    </lineage>
</organism>
<evidence type="ECO:0000313" key="3">
    <source>
        <dbReference type="Proteomes" id="UP001458880"/>
    </source>
</evidence>
<accession>A0AAW1MIH3</accession>
<dbReference type="InterPro" id="IPR009125">
    <property type="entry name" value="ATPMK"/>
</dbReference>
<keyword evidence="1" id="KW-0472">Membrane</keyword>
<protein>
    <submittedName>
        <fullName evidence="2">ATP synthase regulation</fullName>
    </submittedName>
</protein>
<dbReference type="AlphaFoldDB" id="A0AAW1MIH3"/>
<keyword evidence="1" id="KW-1133">Transmembrane helix</keyword>
<dbReference type="Pfam" id="PF14960">
    <property type="entry name" value="ATP_synth_reg"/>
    <property type="match status" value="1"/>
</dbReference>
<comment type="caution">
    <text evidence="2">The sequence shown here is derived from an EMBL/GenBank/DDBJ whole genome shotgun (WGS) entry which is preliminary data.</text>
</comment>
<reference evidence="2 3" key="1">
    <citation type="journal article" date="2024" name="BMC Genomics">
        <title>De novo assembly and annotation of Popillia japonica's genome with initial clues to its potential as an invasive pest.</title>
        <authorList>
            <person name="Cucini C."/>
            <person name="Boschi S."/>
            <person name="Funari R."/>
            <person name="Cardaioli E."/>
            <person name="Iannotti N."/>
            <person name="Marturano G."/>
            <person name="Paoli F."/>
            <person name="Bruttini M."/>
            <person name="Carapelli A."/>
            <person name="Frati F."/>
            <person name="Nardi F."/>
        </authorList>
    </citation>
    <scope>NUCLEOTIDE SEQUENCE [LARGE SCALE GENOMIC DNA]</scope>
    <source>
        <strain evidence="2">DMR45628</strain>
    </source>
</reference>
<name>A0AAW1MIH3_POPJA</name>
<dbReference type="EMBL" id="JASPKY010000031">
    <property type="protein sequence ID" value="KAK9747353.1"/>
    <property type="molecule type" value="Genomic_DNA"/>
</dbReference>
<sequence length="67" mass="7457">MAGHEPFDDPSLKGISRYFNNTTIRGRANVAMATLGGLTLFFIYKKIKKSGGYKKWLGVVMQSMKAN</sequence>
<keyword evidence="3" id="KW-1185">Reference proteome</keyword>
<keyword evidence="1" id="KW-0812">Transmembrane</keyword>
<dbReference type="Proteomes" id="UP001458880">
    <property type="component" value="Unassembled WGS sequence"/>
</dbReference>
<evidence type="ECO:0000313" key="2">
    <source>
        <dbReference type="EMBL" id="KAK9747353.1"/>
    </source>
</evidence>